<accession>A0A3G6J947</accession>
<evidence type="ECO:0000256" key="1">
    <source>
        <dbReference type="SAM" id="Phobius"/>
    </source>
</evidence>
<dbReference type="AlphaFoldDB" id="A0A3G6J947"/>
<evidence type="ECO:0008006" key="4">
    <source>
        <dbReference type="Google" id="ProtNLM"/>
    </source>
</evidence>
<feature type="transmembrane region" description="Helical" evidence="1">
    <location>
        <begin position="50"/>
        <end position="83"/>
    </location>
</feature>
<keyword evidence="1" id="KW-0812">Transmembrane</keyword>
<reference evidence="2 3" key="1">
    <citation type="submission" date="2018-11" db="EMBL/GenBank/DDBJ databases">
        <authorList>
            <person name="Kleinhagauer T."/>
            <person name="Glaeser S.P."/>
            <person name="Spergser J."/>
            <person name="Ruckert C."/>
            <person name="Kaempfer P."/>
            <person name="Busse H.-J."/>
        </authorList>
    </citation>
    <scope>NUCLEOTIDE SEQUENCE [LARGE SCALE GENOMIC DNA]</scope>
    <source>
        <strain evidence="2 3">200CH</strain>
    </source>
</reference>
<dbReference type="KEGG" id="ccho:CCHOA_10685"/>
<evidence type="ECO:0000313" key="2">
    <source>
        <dbReference type="EMBL" id="AZA14516.1"/>
    </source>
</evidence>
<evidence type="ECO:0000313" key="3">
    <source>
        <dbReference type="Proteomes" id="UP000269019"/>
    </source>
</evidence>
<dbReference type="Proteomes" id="UP000269019">
    <property type="component" value="Chromosome"/>
</dbReference>
<keyword evidence="1" id="KW-0472">Membrane</keyword>
<protein>
    <recommendedName>
        <fullName evidence="4">DUF2516 domain-containing protein</fullName>
    </recommendedName>
</protein>
<keyword evidence="3" id="KW-1185">Reference proteome</keyword>
<gene>
    <name evidence="2" type="ORF">CCHOA_10685</name>
</gene>
<dbReference type="EMBL" id="CP033896">
    <property type="protein sequence ID" value="AZA14516.1"/>
    <property type="molecule type" value="Genomic_DNA"/>
</dbReference>
<dbReference type="Pfam" id="PF10724">
    <property type="entry name" value="DUF2516"/>
    <property type="match status" value="1"/>
</dbReference>
<proteinExistence type="predicted"/>
<dbReference type="InterPro" id="IPR019662">
    <property type="entry name" value="DUF2516"/>
</dbReference>
<keyword evidence="1" id="KW-1133">Transmembrane helix</keyword>
<feature type="transmembrane region" description="Helical" evidence="1">
    <location>
        <begin position="7"/>
        <end position="30"/>
    </location>
</feature>
<organism evidence="2 3">
    <name type="scientific">Corynebacterium choanae</name>
    <dbReference type="NCBI Taxonomy" id="1862358"/>
    <lineage>
        <taxon>Bacteria</taxon>
        <taxon>Bacillati</taxon>
        <taxon>Actinomycetota</taxon>
        <taxon>Actinomycetes</taxon>
        <taxon>Mycobacteriales</taxon>
        <taxon>Corynebacteriaceae</taxon>
        <taxon>Corynebacterium</taxon>
    </lineage>
</organism>
<name>A0A3G6J947_9CORY</name>
<dbReference type="RefSeq" id="WP_123929957.1">
    <property type="nucleotide sequence ID" value="NZ_CP033896.1"/>
</dbReference>
<sequence>MISWLQAIGPLGLIILALHLAITLAGIVGATQIAFTRDDAFTAADRKPKWQWFAMVALSTLAVVSQIWLLSIVGVVIIGIYYFDVRPQIKDLLSGNSAY</sequence>